<proteinExistence type="predicted"/>
<keyword evidence="3" id="KW-1185">Reference proteome</keyword>
<evidence type="ECO:0000313" key="3">
    <source>
        <dbReference type="Proteomes" id="UP000005561"/>
    </source>
</evidence>
<evidence type="ECO:0000313" key="2">
    <source>
        <dbReference type="EMBL" id="EET59298.1"/>
    </source>
</evidence>
<comment type="caution">
    <text evidence="2">The sequence shown here is derived from an EMBL/GenBank/DDBJ whole genome shotgun (WGS) entry which is preliminary data.</text>
</comment>
<accession>C6LJI4</accession>
<dbReference type="Proteomes" id="UP000005561">
    <property type="component" value="Unassembled WGS sequence"/>
</dbReference>
<dbReference type="AlphaFoldDB" id="C6LJI4"/>
<feature type="region of interest" description="Disordered" evidence="1">
    <location>
        <begin position="1"/>
        <end position="29"/>
    </location>
</feature>
<evidence type="ECO:0000256" key="1">
    <source>
        <dbReference type="SAM" id="MobiDB-lite"/>
    </source>
</evidence>
<dbReference type="EMBL" id="ACCL02000020">
    <property type="protein sequence ID" value="EET59298.1"/>
    <property type="molecule type" value="Genomic_DNA"/>
</dbReference>
<reference evidence="2" key="1">
    <citation type="submission" date="2009-07" db="EMBL/GenBank/DDBJ databases">
        <authorList>
            <person name="Weinstock G."/>
            <person name="Sodergren E."/>
            <person name="Clifton S."/>
            <person name="Fulton L."/>
            <person name="Fulton B."/>
            <person name="Courtney L."/>
            <person name="Fronick C."/>
            <person name="Harrison M."/>
            <person name="Strong C."/>
            <person name="Farmer C."/>
            <person name="Delahaunty K."/>
            <person name="Markovic C."/>
            <person name="Hall O."/>
            <person name="Minx P."/>
            <person name="Tomlinson C."/>
            <person name="Mitreva M."/>
            <person name="Nelson J."/>
            <person name="Hou S."/>
            <person name="Wollam A."/>
            <person name="Pepin K.H."/>
            <person name="Johnson M."/>
            <person name="Bhonagiri V."/>
            <person name="Nash W.E."/>
            <person name="Warren W."/>
            <person name="Chinwalla A."/>
            <person name="Mardis E.R."/>
            <person name="Wilson R.K."/>
        </authorList>
    </citation>
    <scope>NUCLEOTIDE SEQUENCE [LARGE SCALE GENOMIC DNA]</scope>
    <source>
        <strain evidence="2">DSM 14469</strain>
    </source>
</reference>
<protein>
    <submittedName>
        <fullName evidence="2">Uncharacterized protein</fullName>
    </submittedName>
</protein>
<sequence>MTLEESRRTKSRRIKSRRIKSGGQSMKTREEIISMLEESGKIMEKGPTQKDFRFHMERIETLIEILGTDTPVYYRKKLKEWKEQELFRQRRGKRLT</sequence>
<name>C6LJI4_9FIRM</name>
<feature type="compositionally biased region" description="Basic residues" evidence="1">
    <location>
        <begin position="9"/>
        <end position="20"/>
    </location>
</feature>
<organism evidence="2 3">
    <name type="scientific">Marvinbryantia formatexigens DSM 14469</name>
    <dbReference type="NCBI Taxonomy" id="478749"/>
    <lineage>
        <taxon>Bacteria</taxon>
        <taxon>Bacillati</taxon>
        <taxon>Bacillota</taxon>
        <taxon>Clostridia</taxon>
        <taxon>Lachnospirales</taxon>
        <taxon>Lachnospiraceae</taxon>
        <taxon>Marvinbryantia</taxon>
    </lineage>
</organism>
<gene>
    <name evidence="2" type="ORF">BRYFOR_08820</name>
</gene>